<name>A0A1Y5TWL9_9RHOB</name>
<dbReference type="RefSeq" id="WP_085798128.1">
    <property type="nucleotide sequence ID" value="NZ_FWFO01000009.1"/>
</dbReference>
<dbReference type="Proteomes" id="UP000193077">
    <property type="component" value="Unassembled WGS sequence"/>
</dbReference>
<gene>
    <name evidence="3" type="primary">linC_3</name>
    <name evidence="3" type="ORF">TRL7639_04487</name>
</gene>
<dbReference type="PRINTS" id="PR00080">
    <property type="entry name" value="SDRFAMILY"/>
</dbReference>
<dbReference type="Gene3D" id="3.40.50.720">
    <property type="entry name" value="NAD(P)-binding Rossmann-like Domain"/>
    <property type="match status" value="1"/>
</dbReference>
<dbReference type="AlphaFoldDB" id="A0A1Y5TWL9"/>
<keyword evidence="2 3" id="KW-0560">Oxidoreductase</keyword>
<dbReference type="EMBL" id="FWFO01000009">
    <property type="protein sequence ID" value="SLN74079.1"/>
    <property type="molecule type" value="Genomic_DNA"/>
</dbReference>
<dbReference type="GO" id="GO:0016616">
    <property type="term" value="F:oxidoreductase activity, acting on the CH-OH group of donors, NAD or NADP as acceptor"/>
    <property type="evidence" value="ECO:0007669"/>
    <property type="project" value="TreeGrafter"/>
</dbReference>
<protein>
    <submittedName>
        <fullName evidence="3">2,5-dichloro-2,5-cyclohexadiene-1,4-diol dehydrogenase</fullName>
        <ecNumber evidence="3">1.1.1.-</ecNumber>
    </submittedName>
</protein>
<accession>A0A1Y5TWL9</accession>
<dbReference type="PANTHER" id="PTHR42760">
    <property type="entry name" value="SHORT-CHAIN DEHYDROGENASES/REDUCTASES FAMILY MEMBER"/>
    <property type="match status" value="1"/>
</dbReference>
<dbReference type="SUPFAM" id="SSF51735">
    <property type="entry name" value="NAD(P)-binding Rossmann-fold domains"/>
    <property type="match status" value="1"/>
</dbReference>
<proteinExistence type="inferred from homology"/>
<dbReference type="PANTHER" id="PTHR42760:SF133">
    <property type="entry name" value="3-OXOACYL-[ACYL-CARRIER-PROTEIN] REDUCTASE"/>
    <property type="match status" value="1"/>
</dbReference>
<organism evidence="3 4">
    <name type="scientific">Falsiruegeria litorea R37</name>
    <dbReference type="NCBI Taxonomy" id="1200284"/>
    <lineage>
        <taxon>Bacteria</taxon>
        <taxon>Pseudomonadati</taxon>
        <taxon>Pseudomonadota</taxon>
        <taxon>Alphaproteobacteria</taxon>
        <taxon>Rhodobacterales</taxon>
        <taxon>Roseobacteraceae</taxon>
        <taxon>Falsiruegeria</taxon>
    </lineage>
</organism>
<dbReference type="Pfam" id="PF13561">
    <property type="entry name" value="adh_short_C2"/>
    <property type="match status" value="1"/>
</dbReference>
<dbReference type="OrthoDB" id="9806974at2"/>
<dbReference type="EC" id="1.1.1.-" evidence="3"/>
<evidence type="ECO:0000256" key="1">
    <source>
        <dbReference type="ARBA" id="ARBA00006484"/>
    </source>
</evidence>
<reference evidence="3 4" key="1">
    <citation type="submission" date="2017-03" db="EMBL/GenBank/DDBJ databases">
        <authorList>
            <person name="Afonso C.L."/>
            <person name="Miller P.J."/>
            <person name="Scott M.A."/>
            <person name="Spackman E."/>
            <person name="Goraichik I."/>
            <person name="Dimitrov K.M."/>
            <person name="Suarez D.L."/>
            <person name="Swayne D.E."/>
        </authorList>
    </citation>
    <scope>NUCLEOTIDE SEQUENCE [LARGE SCALE GENOMIC DNA]</scope>
    <source>
        <strain evidence="3 4">CECT 7639</strain>
    </source>
</reference>
<evidence type="ECO:0000256" key="2">
    <source>
        <dbReference type="ARBA" id="ARBA00023002"/>
    </source>
</evidence>
<comment type="similarity">
    <text evidence="1">Belongs to the short-chain dehydrogenases/reductases (SDR) family.</text>
</comment>
<sequence>MLEDKVIVVTGGAGLIGSRFCQAIVDQGGIAVVADLNLEAAEKTAQTVGGDTRRAIALKLDITDKVSLEAGIATLRDSFGRIDGLINNAYPRNKNYGRRLEEVEYADFCENMSLHLGGYFLTSQVFSAYFAAQKGGAIVNMSSIYGVMAPRFEVYDNTPMTMPVEYAAIKSGVVHLTRYFAQYYKASGVRVNTLSPGGVEDGQAPSFLAAYAQFCGTKGMLDADDLTGGLVFLLSDHARYVTGQNLVIDDGFSL</sequence>
<dbReference type="PRINTS" id="PR00081">
    <property type="entry name" value="GDHRDH"/>
</dbReference>
<evidence type="ECO:0000313" key="3">
    <source>
        <dbReference type="EMBL" id="SLN74079.1"/>
    </source>
</evidence>
<evidence type="ECO:0000313" key="4">
    <source>
        <dbReference type="Proteomes" id="UP000193077"/>
    </source>
</evidence>
<dbReference type="InterPro" id="IPR002347">
    <property type="entry name" value="SDR_fam"/>
</dbReference>
<dbReference type="NCBIfam" id="NF006619">
    <property type="entry name" value="PRK09186.1"/>
    <property type="match status" value="1"/>
</dbReference>
<dbReference type="InterPro" id="IPR036291">
    <property type="entry name" value="NAD(P)-bd_dom_sf"/>
</dbReference>
<keyword evidence="4" id="KW-1185">Reference proteome</keyword>
<dbReference type="CDD" id="cd08930">
    <property type="entry name" value="SDR_c8"/>
    <property type="match status" value="1"/>
</dbReference>